<name>A0AAW0IZZ8_QUESU</name>
<evidence type="ECO:0000313" key="2">
    <source>
        <dbReference type="Proteomes" id="UP000237347"/>
    </source>
</evidence>
<comment type="caution">
    <text evidence="1">The sequence shown here is derived from an EMBL/GenBank/DDBJ whole genome shotgun (WGS) entry which is preliminary data.</text>
</comment>
<keyword evidence="2" id="KW-1185">Reference proteome</keyword>
<dbReference type="EMBL" id="PKMF04000753">
    <property type="protein sequence ID" value="KAK7820113.1"/>
    <property type="molecule type" value="Genomic_DNA"/>
</dbReference>
<proteinExistence type="predicted"/>
<protein>
    <submittedName>
        <fullName evidence="1">Uncharacterized protein</fullName>
    </submittedName>
</protein>
<dbReference type="Proteomes" id="UP000237347">
    <property type="component" value="Unassembled WGS sequence"/>
</dbReference>
<sequence>MSVSPGSSRLIWSFPRNYGSPDQPYYRFMGSAISKDNYSEYFTNPTCEFNILYDKAEIAHCNLPGCDM</sequence>
<gene>
    <name evidence="1" type="ORF">CFP56_039226</name>
</gene>
<evidence type="ECO:0000313" key="1">
    <source>
        <dbReference type="EMBL" id="KAK7820113.1"/>
    </source>
</evidence>
<accession>A0AAW0IZZ8</accession>
<organism evidence="1 2">
    <name type="scientific">Quercus suber</name>
    <name type="common">Cork oak</name>
    <dbReference type="NCBI Taxonomy" id="58331"/>
    <lineage>
        <taxon>Eukaryota</taxon>
        <taxon>Viridiplantae</taxon>
        <taxon>Streptophyta</taxon>
        <taxon>Embryophyta</taxon>
        <taxon>Tracheophyta</taxon>
        <taxon>Spermatophyta</taxon>
        <taxon>Magnoliopsida</taxon>
        <taxon>eudicotyledons</taxon>
        <taxon>Gunneridae</taxon>
        <taxon>Pentapetalae</taxon>
        <taxon>rosids</taxon>
        <taxon>fabids</taxon>
        <taxon>Fagales</taxon>
        <taxon>Fagaceae</taxon>
        <taxon>Quercus</taxon>
    </lineage>
</organism>
<dbReference type="AlphaFoldDB" id="A0AAW0IZZ8"/>
<reference evidence="1 2" key="1">
    <citation type="journal article" date="2018" name="Sci. Data">
        <title>The draft genome sequence of cork oak.</title>
        <authorList>
            <person name="Ramos A.M."/>
            <person name="Usie A."/>
            <person name="Barbosa P."/>
            <person name="Barros P.M."/>
            <person name="Capote T."/>
            <person name="Chaves I."/>
            <person name="Simoes F."/>
            <person name="Abreu I."/>
            <person name="Carrasquinho I."/>
            <person name="Faro C."/>
            <person name="Guimaraes J.B."/>
            <person name="Mendonca D."/>
            <person name="Nobrega F."/>
            <person name="Rodrigues L."/>
            <person name="Saibo N.J.M."/>
            <person name="Varela M.C."/>
            <person name="Egas C."/>
            <person name="Matos J."/>
            <person name="Miguel C.M."/>
            <person name="Oliveira M.M."/>
            <person name="Ricardo C.P."/>
            <person name="Goncalves S."/>
        </authorList>
    </citation>
    <scope>NUCLEOTIDE SEQUENCE [LARGE SCALE GENOMIC DNA]</scope>
    <source>
        <strain evidence="2">cv. HL8</strain>
    </source>
</reference>